<sequence>MRAVIQRVSEASVTMQPEDNSGERLCGRISNGILVYLGVGVDDTDEDASYLAEKIAHLRIFMDQQQKMNLSVLDLGYEALVISQFTLYADSRKGRRPSYSQAAEPARARYLYELFCKKLRNQGLHVQTGMFQEIMRVRYTNEGPVTILLDTKN</sequence>
<keyword evidence="2 3" id="KW-0378">Hydrolase</keyword>
<dbReference type="GO" id="GO:0043908">
    <property type="term" value="F:Ser(Gly)-tRNA(Ala) hydrolase activity"/>
    <property type="evidence" value="ECO:0007669"/>
    <property type="project" value="UniProtKB-UniRule"/>
</dbReference>
<dbReference type="EC" id="3.1.1.-" evidence="2"/>
<evidence type="ECO:0000256" key="2">
    <source>
        <dbReference type="HAMAP-Rule" id="MF_00518"/>
    </source>
</evidence>
<comment type="domain">
    <text evidence="2">A Gly-cisPro motif from one monomer fits into the active site of the other monomer to allow specific chiral rejection of L-amino acids.</text>
</comment>
<comment type="function">
    <text evidence="2">An aminoacyl-tRNA editing enzyme that deacylates mischarged D-aminoacyl-tRNAs. Also deacylates mischarged glycyl-tRNA(Ala), protecting cells against glycine mischarging by AlaRS. Acts via tRNA-based rather than protein-based catalysis; rejects L-amino acids rather than detecting D-amino acids in the active site. By recycling D-aminoacyl-tRNA to D-amino acids and free tRNA molecules, this enzyme counteracts the toxicity associated with the formation of D-aminoacyl-tRNA entities in vivo and helps enforce protein L-homochirality.</text>
</comment>
<dbReference type="EC" id="3.1.1.96" evidence="2"/>
<comment type="subunit">
    <text evidence="2">Homodimer.</text>
</comment>
<dbReference type="EMBL" id="FWDM01000002">
    <property type="protein sequence ID" value="SLM09863.1"/>
    <property type="molecule type" value="Genomic_DNA"/>
</dbReference>
<gene>
    <name evidence="2 3" type="primary">dtd</name>
    <name evidence="3" type="ORF">SPIROBIBN47_100093</name>
</gene>
<keyword evidence="2" id="KW-0963">Cytoplasm</keyword>
<dbReference type="PANTHER" id="PTHR10472">
    <property type="entry name" value="D-TYROSYL-TRNA TYR DEACYLASE"/>
    <property type="match status" value="1"/>
</dbReference>
<comment type="catalytic activity">
    <reaction evidence="2">
        <text>glycyl-tRNA(Ala) + H2O = tRNA(Ala) + glycine + H(+)</text>
        <dbReference type="Rhea" id="RHEA:53744"/>
        <dbReference type="Rhea" id="RHEA-COMP:9657"/>
        <dbReference type="Rhea" id="RHEA-COMP:13640"/>
        <dbReference type="ChEBI" id="CHEBI:15377"/>
        <dbReference type="ChEBI" id="CHEBI:15378"/>
        <dbReference type="ChEBI" id="CHEBI:57305"/>
        <dbReference type="ChEBI" id="CHEBI:78442"/>
        <dbReference type="ChEBI" id="CHEBI:78522"/>
    </reaction>
</comment>
<feature type="short sequence motif" description="Gly-cisPro motif, important for rejection of L-amino acids" evidence="2">
    <location>
        <begin position="143"/>
        <end position="144"/>
    </location>
</feature>
<evidence type="ECO:0000256" key="1">
    <source>
        <dbReference type="ARBA" id="ARBA00009673"/>
    </source>
</evidence>
<comment type="similarity">
    <text evidence="1 2">Belongs to the DTD family.</text>
</comment>
<dbReference type="NCBIfam" id="TIGR00256">
    <property type="entry name" value="D-aminoacyl-tRNA deacylase"/>
    <property type="match status" value="1"/>
</dbReference>
<dbReference type="GO" id="GO:0005737">
    <property type="term" value="C:cytoplasm"/>
    <property type="evidence" value="ECO:0007669"/>
    <property type="project" value="UniProtKB-SubCell"/>
</dbReference>
<dbReference type="CDD" id="cd00563">
    <property type="entry name" value="Dtyr_deacylase"/>
    <property type="match status" value="1"/>
</dbReference>
<accession>A0A3P3XGD1</accession>
<dbReference type="Pfam" id="PF02580">
    <property type="entry name" value="Tyr_Deacylase"/>
    <property type="match status" value="1"/>
</dbReference>
<name>A0A3P3XGD1_9SPIR</name>
<protein>
    <recommendedName>
        <fullName evidence="2">D-aminoacyl-tRNA deacylase</fullName>
        <shortName evidence="2">DTD</shortName>
        <ecNumber evidence="2">3.1.1.96</ecNumber>
    </recommendedName>
    <alternativeName>
        <fullName evidence="2">Gly-tRNA(Ala) deacylase</fullName>
        <ecNumber evidence="2">3.1.1.-</ecNumber>
    </alternativeName>
</protein>
<dbReference type="AlphaFoldDB" id="A0A3P3XGD1"/>
<dbReference type="GO" id="GO:0019478">
    <property type="term" value="P:D-amino acid catabolic process"/>
    <property type="evidence" value="ECO:0007669"/>
    <property type="project" value="UniProtKB-UniRule"/>
</dbReference>
<dbReference type="Gene3D" id="3.50.80.10">
    <property type="entry name" value="D-tyrosyl-tRNA(Tyr) deacylase"/>
    <property type="match status" value="1"/>
</dbReference>
<keyword evidence="2" id="KW-0694">RNA-binding</keyword>
<proteinExistence type="inferred from homology"/>
<reference evidence="3" key="1">
    <citation type="submission" date="2017-02" db="EMBL/GenBank/DDBJ databases">
        <authorList>
            <person name="Regsiter A."/>
            <person name="William W."/>
        </authorList>
    </citation>
    <scope>NUCLEOTIDE SEQUENCE</scope>
    <source>
        <strain evidence="3">Bib</strain>
    </source>
</reference>
<dbReference type="PANTHER" id="PTHR10472:SF5">
    <property type="entry name" value="D-AMINOACYL-TRNA DEACYLASE 1"/>
    <property type="match status" value="1"/>
</dbReference>
<dbReference type="FunFam" id="3.50.80.10:FF:000001">
    <property type="entry name" value="D-aminoacyl-tRNA deacylase"/>
    <property type="match status" value="1"/>
</dbReference>
<dbReference type="InterPro" id="IPR003732">
    <property type="entry name" value="Daa-tRNA_deacyls_DTD"/>
</dbReference>
<comment type="catalytic activity">
    <reaction evidence="2">
        <text>a D-aminoacyl-tRNA + H2O = a tRNA + a D-alpha-amino acid + H(+)</text>
        <dbReference type="Rhea" id="RHEA:13953"/>
        <dbReference type="Rhea" id="RHEA-COMP:10123"/>
        <dbReference type="Rhea" id="RHEA-COMP:10124"/>
        <dbReference type="ChEBI" id="CHEBI:15377"/>
        <dbReference type="ChEBI" id="CHEBI:15378"/>
        <dbReference type="ChEBI" id="CHEBI:59871"/>
        <dbReference type="ChEBI" id="CHEBI:78442"/>
        <dbReference type="ChEBI" id="CHEBI:79333"/>
        <dbReference type="EC" id="3.1.1.96"/>
    </reaction>
</comment>
<dbReference type="GO" id="GO:0106026">
    <property type="term" value="F:Gly-tRNA(Ala) deacylase activity"/>
    <property type="evidence" value="ECO:0007669"/>
    <property type="project" value="UniProtKB-UniRule"/>
</dbReference>
<dbReference type="GO" id="GO:0051500">
    <property type="term" value="F:D-tyrosyl-tRNA(Tyr) deacylase activity"/>
    <property type="evidence" value="ECO:0007669"/>
    <property type="project" value="TreeGrafter"/>
</dbReference>
<dbReference type="InterPro" id="IPR023509">
    <property type="entry name" value="DTD-like_sf"/>
</dbReference>
<dbReference type="GO" id="GO:0000049">
    <property type="term" value="F:tRNA binding"/>
    <property type="evidence" value="ECO:0007669"/>
    <property type="project" value="UniProtKB-UniRule"/>
</dbReference>
<dbReference type="SUPFAM" id="SSF69500">
    <property type="entry name" value="DTD-like"/>
    <property type="match status" value="1"/>
</dbReference>
<dbReference type="HAMAP" id="MF_00518">
    <property type="entry name" value="Deacylase_Dtd"/>
    <property type="match status" value="1"/>
</dbReference>
<comment type="subcellular location">
    <subcellularLocation>
        <location evidence="2">Cytoplasm</location>
    </subcellularLocation>
</comment>
<evidence type="ECO:0000313" key="3">
    <source>
        <dbReference type="EMBL" id="SLM09863.1"/>
    </source>
</evidence>
<organism evidence="3">
    <name type="scientific">uncultured spirochete</name>
    <dbReference type="NCBI Taxonomy" id="156406"/>
    <lineage>
        <taxon>Bacteria</taxon>
        <taxon>Pseudomonadati</taxon>
        <taxon>Spirochaetota</taxon>
        <taxon>Spirochaetia</taxon>
        <taxon>Spirochaetales</taxon>
        <taxon>environmental samples</taxon>
    </lineage>
</organism>
<keyword evidence="2" id="KW-0820">tRNA-binding</keyword>